<dbReference type="GeneID" id="97823747"/>
<organism evidence="1 2">
    <name type="scientific">Pseudomonas shahriarae</name>
    <dbReference type="NCBI Taxonomy" id="2745512"/>
    <lineage>
        <taxon>Bacteria</taxon>
        <taxon>Pseudomonadati</taxon>
        <taxon>Pseudomonadota</taxon>
        <taxon>Gammaproteobacteria</taxon>
        <taxon>Pseudomonadales</taxon>
        <taxon>Pseudomonadaceae</taxon>
        <taxon>Pseudomonas</taxon>
    </lineage>
</organism>
<reference evidence="1" key="1">
    <citation type="submission" date="2022-05" db="EMBL/GenBank/DDBJ databases">
        <title>Novel Pseudomonas spp. Isolated from a Rainbow Trout Aquaculture Facility.</title>
        <authorList>
            <person name="Testerman T."/>
            <person name="Graf J."/>
        </authorList>
    </citation>
    <scope>NUCLEOTIDE SEQUENCE</scope>
    <source>
        <strain evidence="1">ID1050</strain>
    </source>
</reference>
<gene>
    <name evidence="1" type="ORF">M5G21_20510</name>
</gene>
<evidence type="ECO:0000313" key="1">
    <source>
        <dbReference type="EMBL" id="MDD0987346.1"/>
    </source>
</evidence>
<proteinExistence type="predicted"/>
<evidence type="ECO:0000313" key="2">
    <source>
        <dbReference type="Proteomes" id="UP001148189"/>
    </source>
</evidence>
<keyword evidence="2" id="KW-1185">Reference proteome</keyword>
<accession>A0ABT5NFN1</accession>
<sequence length="146" mass="15965">MAEARAQTIIDEGIPSEETLRELLILCWHSSQIADSFFLSHANCTRFLVQLAQIAIDEKDYQGDAPPAAAYYLEKLPPPVLKGVADILLRGFPVEECGHNNSLAVAIALSGIEGGRAKVQGAYENDFLNTDSYEKAMAIYAEHSQP</sequence>
<dbReference type="EMBL" id="JAMDHD010000031">
    <property type="protein sequence ID" value="MDD0987346.1"/>
    <property type="molecule type" value="Genomic_DNA"/>
</dbReference>
<name>A0ABT5NFN1_9PSED</name>
<dbReference type="Proteomes" id="UP001148189">
    <property type="component" value="Unassembled WGS sequence"/>
</dbReference>
<protein>
    <submittedName>
        <fullName evidence="1">Uncharacterized protein</fullName>
    </submittedName>
</protein>
<dbReference type="RefSeq" id="WP_162947690.1">
    <property type="nucleotide sequence ID" value="NZ_CP077085.1"/>
</dbReference>
<comment type="caution">
    <text evidence="1">The sequence shown here is derived from an EMBL/GenBank/DDBJ whole genome shotgun (WGS) entry which is preliminary data.</text>
</comment>